<evidence type="ECO:0000313" key="3">
    <source>
        <dbReference type="Proteomes" id="UP001157733"/>
    </source>
</evidence>
<dbReference type="RefSeq" id="WP_282011238.1">
    <property type="nucleotide sequence ID" value="NZ_OX336137.1"/>
</dbReference>
<dbReference type="PANTHER" id="PTHR48094:SF12">
    <property type="entry name" value="PARKINSON DISEASE PROTEIN 7 HOMOLOG"/>
    <property type="match status" value="1"/>
</dbReference>
<sequence length="182" mass="19556">MKKVMIAVAPGFEEIETITVVDILRRAGARVDLAGTQLEPIEGSRGVRILADVLLSEVDHKNYDLLVLPGGQPGTTNLQNNASVIGIVQNMNRDGKTVAAICAAPMILQTAGVLKNHHTTSHPSVQEKLNEVHYSEDRVVVDGNLVTSRSPGTALEFALKLVGILFGQDRVETVNKGVMARI</sequence>
<keyword evidence="3" id="KW-1185">Reference proteome</keyword>
<dbReference type="CDD" id="cd03135">
    <property type="entry name" value="GATase1_DJ-1"/>
    <property type="match status" value="1"/>
</dbReference>
<dbReference type="Proteomes" id="UP001157733">
    <property type="component" value="Chromosome"/>
</dbReference>
<accession>A0ABM9HE29</accession>
<name>A0ABM9HE29_9BACT</name>
<evidence type="ECO:0000259" key="1">
    <source>
        <dbReference type="Pfam" id="PF01965"/>
    </source>
</evidence>
<dbReference type="InterPro" id="IPR029062">
    <property type="entry name" value="Class_I_gatase-like"/>
</dbReference>
<dbReference type="PANTHER" id="PTHR48094">
    <property type="entry name" value="PROTEIN/NUCLEIC ACID DEGLYCASE DJ-1-RELATED"/>
    <property type="match status" value="1"/>
</dbReference>
<dbReference type="NCBIfam" id="TIGR01383">
    <property type="entry name" value="not_thiJ"/>
    <property type="match status" value="1"/>
</dbReference>
<protein>
    <submittedName>
        <fullName evidence="2">DJ-1 family protein</fullName>
    </submittedName>
</protein>
<dbReference type="SUPFAM" id="SSF52317">
    <property type="entry name" value="Class I glutamine amidotransferase-like"/>
    <property type="match status" value="1"/>
</dbReference>
<feature type="domain" description="DJ-1/PfpI" evidence="1">
    <location>
        <begin position="2"/>
        <end position="162"/>
    </location>
</feature>
<dbReference type="InterPro" id="IPR002818">
    <property type="entry name" value="DJ-1/PfpI"/>
</dbReference>
<proteinExistence type="predicted"/>
<gene>
    <name evidence="2" type="ORF">NSPWAT_1478</name>
</gene>
<dbReference type="InterPro" id="IPR050325">
    <property type="entry name" value="Prot/Nucl_acid_deglycase"/>
</dbReference>
<dbReference type="InterPro" id="IPR006287">
    <property type="entry name" value="DJ-1"/>
</dbReference>
<dbReference type="EMBL" id="OX336137">
    <property type="protein sequence ID" value="CAI2718337.1"/>
    <property type="molecule type" value="Genomic_DNA"/>
</dbReference>
<organism evidence="2 3">
    <name type="scientific">Nitrospina watsonii</name>
    <dbReference type="NCBI Taxonomy" id="1323948"/>
    <lineage>
        <taxon>Bacteria</taxon>
        <taxon>Pseudomonadati</taxon>
        <taxon>Nitrospinota/Tectimicrobiota group</taxon>
        <taxon>Nitrospinota</taxon>
        <taxon>Nitrospinia</taxon>
        <taxon>Nitrospinales</taxon>
        <taxon>Nitrospinaceae</taxon>
        <taxon>Nitrospina</taxon>
    </lineage>
</organism>
<evidence type="ECO:0000313" key="2">
    <source>
        <dbReference type="EMBL" id="CAI2718337.1"/>
    </source>
</evidence>
<dbReference type="Pfam" id="PF01965">
    <property type="entry name" value="DJ-1_PfpI"/>
    <property type="match status" value="1"/>
</dbReference>
<reference evidence="2 3" key="1">
    <citation type="submission" date="2022-09" db="EMBL/GenBank/DDBJ databases">
        <authorList>
            <person name="Kop L."/>
        </authorList>
    </citation>
    <scope>NUCLEOTIDE SEQUENCE [LARGE SCALE GENOMIC DNA]</scope>
    <source>
        <strain evidence="2 3">347</strain>
    </source>
</reference>
<dbReference type="Gene3D" id="3.40.50.880">
    <property type="match status" value="1"/>
</dbReference>